<keyword evidence="3" id="KW-1185">Reference proteome</keyword>
<feature type="transmembrane region" description="Helical" evidence="1">
    <location>
        <begin position="6"/>
        <end position="21"/>
    </location>
</feature>
<dbReference type="Proteomes" id="UP001324380">
    <property type="component" value="Chromosome"/>
</dbReference>
<keyword evidence="1" id="KW-1133">Transmembrane helix</keyword>
<keyword evidence="1" id="KW-0472">Membrane</keyword>
<evidence type="ECO:0000313" key="2">
    <source>
        <dbReference type="EMBL" id="WPU92663.1"/>
    </source>
</evidence>
<name>A0ABZ0TKE1_9SPHI</name>
<gene>
    <name evidence="2" type="ORF">SNE25_25395</name>
</gene>
<dbReference type="EMBL" id="CP139558">
    <property type="protein sequence ID" value="WPU92663.1"/>
    <property type="molecule type" value="Genomic_DNA"/>
</dbReference>
<dbReference type="RefSeq" id="WP_321561823.1">
    <property type="nucleotide sequence ID" value="NZ_CP139558.1"/>
</dbReference>
<sequence>MFQLTLAFMVLQVCIPLWIIFKDRHKPQTHHDYADQNLVKFDETEHQHFLQEIDSILNVNHISHCDD</sequence>
<protein>
    <submittedName>
        <fullName evidence="2">Uncharacterized protein</fullName>
    </submittedName>
</protein>
<accession>A0ABZ0TKE1</accession>
<proteinExistence type="predicted"/>
<keyword evidence="1" id="KW-0812">Transmembrane</keyword>
<organism evidence="2 3">
    <name type="scientific">Mucilaginibacter sabulilitoris</name>
    <dbReference type="NCBI Taxonomy" id="1173583"/>
    <lineage>
        <taxon>Bacteria</taxon>
        <taxon>Pseudomonadati</taxon>
        <taxon>Bacteroidota</taxon>
        <taxon>Sphingobacteriia</taxon>
        <taxon>Sphingobacteriales</taxon>
        <taxon>Sphingobacteriaceae</taxon>
        <taxon>Mucilaginibacter</taxon>
    </lineage>
</organism>
<reference evidence="2 3" key="1">
    <citation type="submission" date="2023-11" db="EMBL/GenBank/DDBJ databases">
        <title>Analysis of the Genomes of Mucilaginibacter gossypii cycad 4 and M. sabulilitoris SNA2: microbes with the potential for plant growth promotion.</title>
        <authorList>
            <person name="Hirsch A.M."/>
            <person name="Humm E."/>
            <person name="Rubbi M."/>
            <person name="Del Vecchio G."/>
            <person name="Ha S.M."/>
            <person name="Pellegrini M."/>
            <person name="Gunsalus R.P."/>
        </authorList>
    </citation>
    <scope>NUCLEOTIDE SEQUENCE [LARGE SCALE GENOMIC DNA]</scope>
    <source>
        <strain evidence="2 3">SNA2</strain>
    </source>
</reference>
<evidence type="ECO:0000256" key="1">
    <source>
        <dbReference type="SAM" id="Phobius"/>
    </source>
</evidence>
<evidence type="ECO:0000313" key="3">
    <source>
        <dbReference type="Proteomes" id="UP001324380"/>
    </source>
</evidence>